<dbReference type="InterPro" id="IPR029063">
    <property type="entry name" value="SAM-dependent_MTases_sf"/>
</dbReference>
<dbReference type="NCBIfam" id="TIGR00537">
    <property type="entry name" value="hemK_rel_arch"/>
    <property type="match status" value="1"/>
</dbReference>
<evidence type="ECO:0000313" key="7">
    <source>
        <dbReference type="Proteomes" id="UP000520767"/>
    </source>
</evidence>
<reference evidence="6 7" key="1">
    <citation type="submission" date="2020-08" db="EMBL/GenBank/DDBJ databases">
        <title>Genomic Encyclopedia of Type Strains, Phase III (KMG-III): the genomes of soil and plant-associated and newly described type strains.</title>
        <authorList>
            <person name="Whitman W."/>
        </authorList>
    </citation>
    <scope>NUCLEOTIDE SEQUENCE [LARGE SCALE GENOMIC DNA]</scope>
    <source>
        <strain evidence="6 7">CECT 8960</strain>
    </source>
</reference>
<dbReference type="EC" id="2.1.1.297" evidence="6"/>
<dbReference type="GO" id="GO:0035657">
    <property type="term" value="C:eRF1 methyltransferase complex"/>
    <property type="evidence" value="ECO:0007669"/>
    <property type="project" value="TreeGrafter"/>
</dbReference>
<dbReference type="InterPro" id="IPR007848">
    <property type="entry name" value="Small_mtfrase_dom"/>
</dbReference>
<dbReference type="GO" id="GO:0032259">
    <property type="term" value="P:methylation"/>
    <property type="evidence" value="ECO:0007669"/>
    <property type="project" value="UniProtKB-KW"/>
</dbReference>
<dbReference type="Gene3D" id="3.40.50.150">
    <property type="entry name" value="Vaccinia Virus protein VP39"/>
    <property type="match status" value="1"/>
</dbReference>
<evidence type="ECO:0000256" key="3">
    <source>
        <dbReference type="ARBA" id="ARBA00022679"/>
    </source>
</evidence>
<evidence type="ECO:0000256" key="2">
    <source>
        <dbReference type="ARBA" id="ARBA00022603"/>
    </source>
</evidence>
<dbReference type="InterPro" id="IPR004557">
    <property type="entry name" value="PrmC-related"/>
</dbReference>
<protein>
    <submittedName>
        <fullName evidence="6">Release factor glutamine methyltransferase</fullName>
        <ecNumber evidence="6">2.1.1.297</ecNumber>
    </submittedName>
</protein>
<dbReference type="SUPFAM" id="SSF53335">
    <property type="entry name" value="S-adenosyl-L-methionine-dependent methyltransferases"/>
    <property type="match status" value="1"/>
</dbReference>
<dbReference type="GO" id="GO:0102559">
    <property type="term" value="F:peptide chain release factor N(5)-glutamine methyltransferase activity"/>
    <property type="evidence" value="ECO:0007669"/>
    <property type="project" value="UniProtKB-EC"/>
</dbReference>
<organism evidence="6 7">
    <name type="scientific">Actinophytocola algeriensis</name>
    <dbReference type="NCBI Taxonomy" id="1768010"/>
    <lineage>
        <taxon>Bacteria</taxon>
        <taxon>Bacillati</taxon>
        <taxon>Actinomycetota</taxon>
        <taxon>Actinomycetes</taxon>
        <taxon>Pseudonocardiales</taxon>
        <taxon>Pseudonocardiaceae</taxon>
    </lineage>
</organism>
<sequence length="218" mass="23244">MSLTRPPGVYRPQDDTWLLAEALAEAGIRPGAAVLDVGCGTGALSIAAATVRPRSITAIDVCRRAVWAARVNTVLRGVRAEIRHGDAFALVAGRTFDLVLANPPYVPGREGRPRGRHRAWDAGLDGRVQLDRLCVNAPLLLAPGGTLLVVHSGLCDEEKTLAQLRGGGLKATVVARADVPFGPVMRGRRHQLVAQGFITPEQSTEELVVIRGDRQATT</sequence>
<evidence type="ECO:0000256" key="4">
    <source>
        <dbReference type="ARBA" id="ARBA00022691"/>
    </source>
</evidence>
<proteinExistence type="inferred from homology"/>
<dbReference type="PROSITE" id="PS00092">
    <property type="entry name" value="N6_MTASE"/>
    <property type="match status" value="1"/>
</dbReference>
<evidence type="ECO:0000256" key="1">
    <source>
        <dbReference type="ARBA" id="ARBA00006149"/>
    </source>
</evidence>
<dbReference type="GO" id="GO:0003676">
    <property type="term" value="F:nucleic acid binding"/>
    <property type="evidence" value="ECO:0007669"/>
    <property type="project" value="InterPro"/>
</dbReference>
<dbReference type="PANTHER" id="PTHR45875">
    <property type="entry name" value="METHYLTRANSFERASE N6AMT1"/>
    <property type="match status" value="1"/>
</dbReference>
<comment type="caution">
    <text evidence="6">The sequence shown here is derived from an EMBL/GenBank/DDBJ whole genome shotgun (WGS) entry which is preliminary data.</text>
</comment>
<name>A0A7W7QAD0_9PSEU</name>
<evidence type="ECO:0000259" key="5">
    <source>
        <dbReference type="Pfam" id="PF05175"/>
    </source>
</evidence>
<evidence type="ECO:0000313" key="6">
    <source>
        <dbReference type="EMBL" id="MBB4909803.1"/>
    </source>
</evidence>
<dbReference type="EMBL" id="JACHJQ010000006">
    <property type="protein sequence ID" value="MBB4909803.1"/>
    <property type="molecule type" value="Genomic_DNA"/>
</dbReference>
<gene>
    <name evidence="6" type="ORF">FHR82_006061</name>
</gene>
<comment type="similarity">
    <text evidence="1">Belongs to the eukaryotic/archaeal PrmC-related family.</text>
</comment>
<keyword evidence="4" id="KW-0949">S-adenosyl-L-methionine</keyword>
<keyword evidence="3 6" id="KW-0808">Transferase</keyword>
<keyword evidence="7" id="KW-1185">Reference proteome</keyword>
<feature type="domain" description="Methyltransferase small" evidence="5">
    <location>
        <begin position="16"/>
        <end position="158"/>
    </location>
</feature>
<dbReference type="CDD" id="cd02440">
    <property type="entry name" value="AdoMet_MTases"/>
    <property type="match status" value="1"/>
</dbReference>
<dbReference type="RefSeq" id="WP_184813865.1">
    <property type="nucleotide sequence ID" value="NZ_JACHJQ010000006.1"/>
</dbReference>
<dbReference type="Pfam" id="PF05175">
    <property type="entry name" value="MTS"/>
    <property type="match status" value="1"/>
</dbReference>
<dbReference type="Proteomes" id="UP000520767">
    <property type="component" value="Unassembled WGS sequence"/>
</dbReference>
<accession>A0A7W7QAD0</accession>
<keyword evidence="2 6" id="KW-0489">Methyltransferase</keyword>
<dbReference type="PANTHER" id="PTHR45875:SF1">
    <property type="entry name" value="METHYLTRANSFERASE N6AMT1"/>
    <property type="match status" value="1"/>
</dbReference>
<dbReference type="InterPro" id="IPR052190">
    <property type="entry name" value="Euk-Arch_PrmC-MTase"/>
</dbReference>
<dbReference type="AlphaFoldDB" id="A0A7W7QAD0"/>
<dbReference type="InterPro" id="IPR002052">
    <property type="entry name" value="DNA_methylase_N6_adenine_CS"/>
</dbReference>